<keyword evidence="4" id="KW-1185">Reference proteome</keyword>
<dbReference type="GO" id="GO:0030313">
    <property type="term" value="C:cell envelope"/>
    <property type="evidence" value="ECO:0007669"/>
    <property type="project" value="UniProtKB-SubCell"/>
</dbReference>
<protein>
    <submittedName>
        <fullName evidence="3">Uncharacterized conserved protein, heparinase superfamily</fullName>
    </submittedName>
</protein>
<feature type="domain" description="Heparinase II/III-like C-terminal" evidence="2">
    <location>
        <begin position="301"/>
        <end position="548"/>
    </location>
</feature>
<dbReference type="Gene3D" id="1.50.10.100">
    <property type="entry name" value="Chondroitin AC/alginate lyase"/>
    <property type="match status" value="1"/>
</dbReference>
<dbReference type="Pfam" id="PF07940">
    <property type="entry name" value="Hepar_II_III_C"/>
    <property type="match status" value="1"/>
</dbReference>
<evidence type="ECO:0000256" key="1">
    <source>
        <dbReference type="ARBA" id="ARBA00004196"/>
    </source>
</evidence>
<accession>A0A1H8D766</accession>
<proteinExistence type="predicted"/>
<dbReference type="EMBL" id="FOCM01000002">
    <property type="protein sequence ID" value="SEN03089.1"/>
    <property type="molecule type" value="Genomic_DNA"/>
</dbReference>
<dbReference type="GO" id="GO:0016829">
    <property type="term" value="F:lyase activity"/>
    <property type="evidence" value="ECO:0007669"/>
    <property type="project" value="InterPro"/>
</dbReference>
<name>A0A1H8D766_9RHOB</name>
<sequence length="571" mass="61687">MTDIRQTRADRLHARLAGLGRRARAFEHEPLPPGTGIAERGAQIVAGHFLFRGYLVEAAETSVWDLPLPDDPLFEADLHGMAWLDDLAAQGTRKADVLARDWVHDWIARFGRGRGPGWRADLAGRRVTRWIQHGEMLLDGVPPATRRRFFRALSRQLTFLSRRQRSLPMAAPRLESLMGLLVAGLHLRGAGRHLSRATTGLANAAETLIDAEGGIANRNPEDLAIVFGHLAAARVALAEAERPVPQAITDALVRAAPVLRCLRHADGGLGRFHGGGRGQPGRLDRALAQSGVAASPPGDRAMGFARLSHVRATVLIDVAAPPEGPGSAEAHASTLAFELTSGRRPVIVSCGAGRSFGEKWRRAGRATPSHSTLALDGYSSARLGASGDGLLSDAPRDVRMERRRSDRSTGLIAGHDGYVADFGLTHVRQLYLDTNGRALRGEDVLATVEQSDEAIFDRALDATETGHLTFRIRFHLHPDVVVQPGDDPKTVLLLLKSGELWSFHHGGAAEMRVEPSVYLDSVSLSPRATSQIVLASSAADYATRVSWTLAKARQTPDAVRDTVHDDQPVIA</sequence>
<dbReference type="InterPro" id="IPR008929">
    <property type="entry name" value="Chondroitin_lyas"/>
</dbReference>
<dbReference type="OrthoDB" id="9787373at2"/>
<dbReference type="InterPro" id="IPR012480">
    <property type="entry name" value="Hepar_II_III_C"/>
</dbReference>
<dbReference type="Proteomes" id="UP000199372">
    <property type="component" value="Unassembled WGS sequence"/>
</dbReference>
<organism evidence="3 4">
    <name type="scientific">Palleronia pelagia</name>
    <dbReference type="NCBI Taxonomy" id="387096"/>
    <lineage>
        <taxon>Bacteria</taxon>
        <taxon>Pseudomonadati</taxon>
        <taxon>Pseudomonadota</taxon>
        <taxon>Alphaproteobacteria</taxon>
        <taxon>Rhodobacterales</taxon>
        <taxon>Roseobacteraceae</taxon>
        <taxon>Palleronia</taxon>
    </lineage>
</organism>
<evidence type="ECO:0000313" key="3">
    <source>
        <dbReference type="EMBL" id="SEN03089.1"/>
    </source>
</evidence>
<comment type="subcellular location">
    <subcellularLocation>
        <location evidence="1">Cell envelope</location>
    </subcellularLocation>
</comment>
<gene>
    <name evidence="3" type="ORF">SAMN04488011_102234</name>
</gene>
<evidence type="ECO:0000259" key="2">
    <source>
        <dbReference type="Pfam" id="PF07940"/>
    </source>
</evidence>
<evidence type="ECO:0000313" key="4">
    <source>
        <dbReference type="Proteomes" id="UP000199372"/>
    </source>
</evidence>
<dbReference type="Gene3D" id="2.70.98.70">
    <property type="match status" value="1"/>
</dbReference>
<dbReference type="AlphaFoldDB" id="A0A1H8D766"/>
<dbReference type="RefSeq" id="WP_091844574.1">
    <property type="nucleotide sequence ID" value="NZ_FOCM01000002.1"/>
</dbReference>
<reference evidence="4" key="1">
    <citation type="submission" date="2016-10" db="EMBL/GenBank/DDBJ databases">
        <authorList>
            <person name="Varghese N."/>
            <person name="Submissions S."/>
        </authorList>
    </citation>
    <scope>NUCLEOTIDE SEQUENCE [LARGE SCALE GENOMIC DNA]</scope>
    <source>
        <strain evidence="4">DSM 26893</strain>
    </source>
</reference>